<evidence type="ECO:0000313" key="1">
    <source>
        <dbReference type="EMBL" id="ASM76752.1"/>
    </source>
</evidence>
<dbReference type="KEGG" id="vff:VITFI_CDS0974"/>
<protein>
    <recommendedName>
        <fullName evidence="3">DUF4276 family protein</fullName>
    </recommendedName>
</protein>
<evidence type="ECO:0008006" key="3">
    <source>
        <dbReference type="Google" id="ProtNLM"/>
    </source>
</evidence>
<dbReference type="EMBL" id="CP022423">
    <property type="protein sequence ID" value="ASM76752.1"/>
    <property type="molecule type" value="Genomic_DNA"/>
</dbReference>
<accession>A0A221KCK0</accession>
<proteinExistence type="predicted"/>
<name>A0A221KCK0_VITFI</name>
<evidence type="ECO:0000313" key="2">
    <source>
        <dbReference type="Proteomes" id="UP000199729"/>
    </source>
</evidence>
<sequence length="220" mass="23780">MNMRYLNLALYSEGRTDDRFLSGLLLRLTQDVCAGDVEMAEQVLALADPGSPSSGTRHDRILQAATAARGAWQILFVHADADADANRARSERVDPALALLKQRFGLKGLGVGVVPVRNCEAWALADGDALRRVFGTRLDNQALGLPATPKQVESISDPKQVLEAAFKATRPSGRHARAGVASRLTQLGEEVSLDLLRQVSAFSALDSELRQALASMHILR</sequence>
<dbReference type="AlphaFoldDB" id="A0A221KCK0"/>
<keyword evidence="2" id="KW-1185">Reference proteome</keyword>
<gene>
    <name evidence="1" type="ORF">VITFI_CDS0974</name>
</gene>
<dbReference type="Proteomes" id="UP000199729">
    <property type="component" value="Chromosome"/>
</dbReference>
<reference evidence="1 2" key="1">
    <citation type="submission" date="2017-07" db="EMBL/GenBank/DDBJ databases">
        <title>Complete Genome Sequence of the cosmetic ferment Vitreoscilla filiformis (ATCC15551).</title>
        <authorList>
            <person name="Contreras S."/>
            <person name="Sagory-Zalkind P."/>
            <person name="Blanquart H."/>
            <person name="Iltis A."/>
            <person name="Morand S.C."/>
        </authorList>
    </citation>
    <scope>NUCLEOTIDE SEQUENCE [LARGE SCALE GENOMIC DNA]</scope>
    <source>
        <strain evidence="1 2">ATCC 15551</strain>
    </source>
</reference>
<organism evidence="1 2">
    <name type="scientific">Vitreoscilla filiformis</name>
    <dbReference type="NCBI Taxonomy" id="63"/>
    <lineage>
        <taxon>Bacteria</taxon>
        <taxon>Pseudomonadati</taxon>
        <taxon>Pseudomonadota</taxon>
        <taxon>Betaproteobacteria</taxon>
        <taxon>Neisseriales</taxon>
        <taxon>Neisseriaceae</taxon>
        <taxon>Vitreoscilla</taxon>
    </lineage>
</organism>